<feature type="transmembrane region" description="Helical" evidence="1">
    <location>
        <begin position="33"/>
        <end position="54"/>
    </location>
</feature>
<evidence type="ECO:0000313" key="2">
    <source>
        <dbReference type="EMBL" id="TPX73448.1"/>
    </source>
</evidence>
<proteinExistence type="predicted"/>
<evidence type="ECO:0000313" key="3">
    <source>
        <dbReference type="Proteomes" id="UP000320333"/>
    </source>
</evidence>
<comment type="caution">
    <text evidence="2">The sequence shown here is derived from an EMBL/GenBank/DDBJ whole genome shotgun (WGS) entry which is preliminary data.</text>
</comment>
<dbReference type="Proteomes" id="UP000320333">
    <property type="component" value="Unassembled WGS sequence"/>
</dbReference>
<gene>
    <name evidence="2" type="ORF">CcCBS67573_g05282</name>
</gene>
<sequence>MQRLRTQNPVQEENPENGAIRSSLIFLFRMSDCIFVCCPVPISLFWQICGAYLLGTSEYICSRP</sequence>
<keyword evidence="1" id="KW-0812">Transmembrane</keyword>
<accession>A0A507FDU0</accession>
<keyword evidence="1" id="KW-0472">Membrane</keyword>
<dbReference type="AlphaFoldDB" id="A0A507FDU0"/>
<organism evidence="2 3">
    <name type="scientific">Chytriomyces confervae</name>
    <dbReference type="NCBI Taxonomy" id="246404"/>
    <lineage>
        <taxon>Eukaryota</taxon>
        <taxon>Fungi</taxon>
        <taxon>Fungi incertae sedis</taxon>
        <taxon>Chytridiomycota</taxon>
        <taxon>Chytridiomycota incertae sedis</taxon>
        <taxon>Chytridiomycetes</taxon>
        <taxon>Chytridiales</taxon>
        <taxon>Chytriomycetaceae</taxon>
        <taxon>Chytriomyces</taxon>
    </lineage>
</organism>
<keyword evidence="3" id="KW-1185">Reference proteome</keyword>
<dbReference type="EMBL" id="QEAP01000185">
    <property type="protein sequence ID" value="TPX73448.1"/>
    <property type="molecule type" value="Genomic_DNA"/>
</dbReference>
<name>A0A507FDU0_9FUNG</name>
<reference evidence="2 3" key="1">
    <citation type="journal article" date="2019" name="Sci. Rep.">
        <title>Comparative genomics of chytrid fungi reveal insights into the obligate biotrophic and pathogenic lifestyle of Synchytrium endobioticum.</title>
        <authorList>
            <person name="van de Vossenberg B.T.L.H."/>
            <person name="Warris S."/>
            <person name="Nguyen H.D.T."/>
            <person name="van Gent-Pelzer M.P.E."/>
            <person name="Joly D.L."/>
            <person name="van de Geest H.C."/>
            <person name="Bonants P.J.M."/>
            <person name="Smith D.S."/>
            <person name="Levesque C.A."/>
            <person name="van der Lee T.A.J."/>
        </authorList>
    </citation>
    <scope>NUCLEOTIDE SEQUENCE [LARGE SCALE GENOMIC DNA]</scope>
    <source>
        <strain evidence="2 3">CBS 675.73</strain>
    </source>
</reference>
<keyword evidence="1" id="KW-1133">Transmembrane helix</keyword>
<protein>
    <submittedName>
        <fullName evidence="2">Uncharacterized protein</fullName>
    </submittedName>
</protein>
<evidence type="ECO:0000256" key="1">
    <source>
        <dbReference type="SAM" id="Phobius"/>
    </source>
</evidence>